<gene>
    <name evidence="3" type="ORF">KM295_12665</name>
</gene>
<proteinExistence type="predicted"/>
<reference evidence="3" key="1">
    <citation type="journal article" date="2023" name="Front. Microbiol.">
        <title>Genomic-based phylogenetic and metabolic analyses of the genus Natronomonas, and description of Natronomonas aquatica sp. nov.</title>
        <authorList>
            <person name="Garcia-Roldan A."/>
            <person name="Duran-Viseras A."/>
            <person name="de la Haba R.R."/>
            <person name="Corral P."/>
            <person name="Sanchez-Porro C."/>
            <person name="Ventosa A."/>
        </authorList>
    </citation>
    <scope>NUCLEOTIDE SEQUENCE</scope>
    <source>
        <strain evidence="3">F2-12</strain>
    </source>
</reference>
<keyword evidence="4" id="KW-1185">Reference proteome</keyword>
<feature type="coiled-coil region" evidence="1">
    <location>
        <begin position="139"/>
        <end position="173"/>
    </location>
</feature>
<feature type="region of interest" description="Disordered" evidence="2">
    <location>
        <begin position="205"/>
        <end position="233"/>
    </location>
</feature>
<feature type="compositionally biased region" description="Basic and acidic residues" evidence="2">
    <location>
        <begin position="88"/>
        <end position="101"/>
    </location>
</feature>
<dbReference type="AlphaFoldDB" id="A0A9R1D786"/>
<feature type="region of interest" description="Disordered" evidence="2">
    <location>
        <begin position="72"/>
        <end position="101"/>
    </location>
</feature>
<evidence type="ECO:0000256" key="2">
    <source>
        <dbReference type="SAM" id="MobiDB-lite"/>
    </source>
</evidence>
<protein>
    <submittedName>
        <fullName evidence="3">Uncharacterized protein</fullName>
    </submittedName>
</protein>
<name>A0A9R1D786_9EURY</name>
<organism evidence="3 4">
    <name type="scientific">Natronomonas aquatica</name>
    <dbReference type="NCBI Taxonomy" id="2841590"/>
    <lineage>
        <taxon>Archaea</taxon>
        <taxon>Methanobacteriati</taxon>
        <taxon>Methanobacteriota</taxon>
        <taxon>Stenosarchaea group</taxon>
        <taxon>Halobacteria</taxon>
        <taxon>Halobacteriales</taxon>
        <taxon>Natronomonadaceae</taxon>
        <taxon>Natronomonas</taxon>
    </lineage>
</organism>
<dbReference type="Proteomes" id="UP001139494">
    <property type="component" value="Unassembled WGS sequence"/>
</dbReference>
<evidence type="ECO:0000313" key="4">
    <source>
        <dbReference type="Proteomes" id="UP001139494"/>
    </source>
</evidence>
<evidence type="ECO:0000256" key="1">
    <source>
        <dbReference type="SAM" id="Coils"/>
    </source>
</evidence>
<dbReference type="RefSeq" id="WP_256030348.1">
    <property type="nucleotide sequence ID" value="NZ_JAHLKM010000022.1"/>
</dbReference>
<evidence type="ECO:0000313" key="3">
    <source>
        <dbReference type="EMBL" id="MCQ4334312.1"/>
    </source>
</evidence>
<keyword evidence="1" id="KW-0175">Coiled coil</keyword>
<sequence>MDIDLPSDKNESDDDSIFDGRIDLYEAYWLYVDGVRCVGPLLEQSAATKNDTESSPLARHYNHFYEKKQEHKRQCKSLPGNLPKYKRHFGEPRGDVQKVPRDNLDELGIEWNEGDDPIWLPPEYELPPVWEDDLEGMDKAELNNLVRSLRSENQKLREERDQLKQKLAKISESISNYLSLHESNEPQQATSPQTCEKCGRTFDSKAAKHGHSSHCDGSVPTDSQDPPTQPEAKELAQLAEELPELSEEQSSEDYEHLSAEEELENLNHLLQGSL</sequence>
<accession>A0A9R1D786</accession>
<dbReference type="EMBL" id="JAHLKM010000022">
    <property type="protein sequence ID" value="MCQ4334312.1"/>
    <property type="molecule type" value="Genomic_DNA"/>
</dbReference>
<comment type="caution">
    <text evidence="3">The sequence shown here is derived from an EMBL/GenBank/DDBJ whole genome shotgun (WGS) entry which is preliminary data.</text>
</comment>